<evidence type="ECO:0008006" key="3">
    <source>
        <dbReference type="Google" id="ProtNLM"/>
    </source>
</evidence>
<dbReference type="AlphaFoldDB" id="A0A225VPG4"/>
<name>A0A225VPG4_9STRA</name>
<reference evidence="2" key="1">
    <citation type="submission" date="2017-03" db="EMBL/GenBank/DDBJ databases">
        <title>Phytopthora megakarya and P. palmivora, two closely related causual agents of cacao black pod achieved similar genome size and gene model numbers by different mechanisms.</title>
        <authorList>
            <person name="Ali S."/>
            <person name="Shao J."/>
            <person name="Larry D.J."/>
            <person name="Kronmiller B."/>
            <person name="Shen D."/>
            <person name="Strem M.D."/>
            <person name="Melnick R.L."/>
            <person name="Guiltinan M.J."/>
            <person name="Tyler B.M."/>
            <person name="Meinhardt L.W."/>
            <person name="Bailey B.A."/>
        </authorList>
    </citation>
    <scope>NUCLEOTIDE SEQUENCE [LARGE SCALE GENOMIC DNA]</scope>
    <source>
        <strain evidence="2">zdho120</strain>
    </source>
</reference>
<dbReference type="OrthoDB" id="128282at2759"/>
<protein>
    <recommendedName>
        <fullName evidence="3">Eukaryotic/viral aspartic protease</fullName>
    </recommendedName>
</protein>
<evidence type="ECO:0000313" key="1">
    <source>
        <dbReference type="EMBL" id="OWZ07386.1"/>
    </source>
</evidence>
<accession>A0A225VPG4</accession>
<evidence type="ECO:0000313" key="2">
    <source>
        <dbReference type="Proteomes" id="UP000198211"/>
    </source>
</evidence>
<gene>
    <name evidence="1" type="ORF">PHMEG_00020231</name>
</gene>
<proteinExistence type="predicted"/>
<keyword evidence="2" id="KW-1185">Reference proteome</keyword>
<organism evidence="1 2">
    <name type="scientific">Phytophthora megakarya</name>
    <dbReference type="NCBI Taxonomy" id="4795"/>
    <lineage>
        <taxon>Eukaryota</taxon>
        <taxon>Sar</taxon>
        <taxon>Stramenopiles</taxon>
        <taxon>Oomycota</taxon>
        <taxon>Peronosporomycetes</taxon>
        <taxon>Peronosporales</taxon>
        <taxon>Peronosporaceae</taxon>
        <taxon>Phytophthora</taxon>
    </lineage>
</organism>
<sequence>MEFLPEAISVHNKVEPLPVDLIKVAIDLLLVKYGPCAACGGLNHSTHYCFRRCKLCQQVHDAGQFEAFNELAKILRTKVDKNDISPKLQKIVFGGHLN</sequence>
<dbReference type="EMBL" id="NBNE01003562">
    <property type="protein sequence ID" value="OWZ07386.1"/>
    <property type="molecule type" value="Genomic_DNA"/>
</dbReference>
<comment type="caution">
    <text evidence="1">The sequence shown here is derived from an EMBL/GenBank/DDBJ whole genome shotgun (WGS) entry which is preliminary data.</text>
</comment>
<dbReference type="Proteomes" id="UP000198211">
    <property type="component" value="Unassembled WGS sequence"/>
</dbReference>